<proteinExistence type="predicted"/>
<name>A0ACC1MZX7_9APHY</name>
<sequence>MSKKFTAAQRAYPTYEQEALGVIEALMKWEDRLVGRPIRLVTDHEAFITLQKVMRTTRNARLIRWDEFISKFQVEIEHVPGATNKVADCLSRYYENDHPDEIHPVQVYVNADVRLEPERSELTRLRQAELDDIEYMFALRERVESREEEAAALSAAAATRDTRI</sequence>
<organism evidence="1 2">
    <name type="scientific">Trametes sanguinea</name>
    <dbReference type="NCBI Taxonomy" id="158606"/>
    <lineage>
        <taxon>Eukaryota</taxon>
        <taxon>Fungi</taxon>
        <taxon>Dikarya</taxon>
        <taxon>Basidiomycota</taxon>
        <taxon>Agaricomycotina</taxon>
        <taxon>Agaricomycetes</taxon>
        <taxon>Polyporales</taxon>
        <taxon>Polyporaceae</taxon>
        <taxon>Trametes</taxon>
    </lineage>
</organism>
<evidence type="ECO:0000313" key="1">
    <source>
        <dbReference type="EMBL" id="KAJ2972547.1"/>
    </source>
</evidence>
<accession>A0ACC1MZX7</accession>
<protein>
    <submittedName>
        <fullName evidence="1">Uncharacterized protein</fullName>
    </submittedName>
</protein>
<dbReference type="Proteomes" id="UP001144978">
    <property type="component" value="Unassembled WGS sequence"/>
</dbReference>
<gene>
    <name evidence="1" type="ORF">NUW54_g12247</name>
</gene>
<evidence type="ECO:0000313" key="2">
    <source>
        <dbReference type="Proteomes" id="UP001144978"/>
    </source>
</evidence>
<dbReference type="EMBL" id="JANSHE010005130">
    <property type="protein sequence ID" value="KAJ2972547.1"/>
    <property type="molecule type" value="Genomic_DNA"/>
</dbReference>
<keyword evidence="2" id="KW-1185">Reference proteome</keyword>
<comment type="caution">
    <text evidence="1">The sequence shown here is derived from an EMBL/GenBank/DDBJ whole genome shotgun (WGS) entry which is preliminary data.</text>
</comment>
<reference evidence="1" key="1">
    <citation type="submission" date="2022-08" db="EMBL/GenBank/DDBJ databases">
        <title>Genome Sequence of Pycnoporus sanguineus.</title>
        <authorList>
            <person name="Buettner E."/>
        </authorList>
    </citation>
    <scope>NUCLEOTIDE SEQUENCE</scope>
    <source>
        <strain evidence="1">CG-C14</strain>
    </source>
</reference>